<feature type="compositionally biased region" description="Polar residues" evidence="7">
    <location>
        <begin position="35"/>
        <end position="48"/>
    </location>
</feature>
<dbReference type="InterPro" id="IPR009057">
    <property type="entry name" value="Homeodomain-like_sf"/>
</dbReference>
<dbReference type="InterPro" id="IPR020479">
    <property type="entry name" value="HD_metazoa"/>
</dbReference>
<evidence type="ECO:0000313" key="10">
    <source>
        <dbReference type="RefSeq" id="XP_030754709.1"/>
    </source>
</evidence>
<dbReference type="PANTHER" id="PTHR24333">
    <property type="entry name" value="HOMEO BOX HB9 LIKE A-RELATED"/>
    <property type="match status" value="1"/>
</dbReference>
<dbReference type="GO" id="GO:0000981">
    <property type="term" value="F:DNA-binding transcription factor activity, RNA polymerase II-specific"/>
    <property type="evidence" value="ECO:0007669"/>
    <property type="project" value="InterPro"/>
</dbReference>
<dbReference type="Gene3D" id="1.10.10.60">
    <property type="entry name" value="Homeodomain-like"/>
    <property type="match status" value="1"/>
</dbReference>
<dbReference type="InterPro" id="IPR017970">
    <property type="entry name" value="Homeobox_CS"/>
</dbReference>
<dbReference type="KEGG" id="soy:115881391"/>
<protein>
    <submittedName>
        <fullName evidence="10">Homeobox protein LOX10-like isoform X1</fullName>
    </submittedName>
</protein>
<dbReference type="GO" id="GO:0003677">
    <property type="term" value="F:DNA binding"/>
    <property type="evidence" value="ECO:0007669"/>
    <property type="project" value="UniProtKB-UniRule"/>
</dbReference>
<dbReference type="Pfam" id="PF00046">
    <property type="entry name" value="Homeodomain"/>
    <property type="match status" value="1"/>
</dbReference>
<keyword evidence="2 5" id="KW-0238">DNA-binding</keyword>
<dbReference type="AlphaFoldDB" id="A0A6J2XVS8"/>
<evidence type="ECO:0000256" key="4">
    <source>
        <dbReference type="ARBA" id="ARBA00023242"/>
    </source>
</evidence>
<organism evidence="9 10">
    <name type="scientific">Sitophilus oryzae</name>
    <name type="common">Rice weevil</name>
    <name type="synonym">Curculio oryzae</name>
    <dbReference type="NCBI Taxonomy" id="7048"/>
    <lineage>
        <taxon>Eukaryota</taxon>
        <taxon>Metazoa</taxon>
        <taxon>Ecdysozoa</taxon>
        <taxon>Arthropoda</taxon>
        <taxon>Hexapoda</taxon>
        <taxon>Insecta</taxon>
        <taxon>Pterygota</taxon>
        <taxon>Neoptera</taxon>
        <taxon>Endopterygota</taxon>
        <taxon>Coleoptera</taxon>
        <taxon>Polyphaga</taxon>
        <taxon>Cucujiformia</taxon>
        <taxon>Curculionidae</taxon>
        <taxon>Dryophthorinae</taxon>
        <taxon>Sitophilus</taxon>
    </lineage>
</organism>
<dbReference type="InParanoid" id="A0A6J2XVS8"/>
<evidence type="ECO:0000256" key="5">
    <source>
        <dbReference type="PROSITE-ProRule" id="PRU00108"/>
    </source>
</evidence>
<keyword evidence="9" id="KW-1185">Reference proteome</keyword>
<dbReference type="RefSeq" id="XP_030754709.1">
    <property type="nucleotide sequence ID" value="XM_030898849.1"/>
</dbReference>
<dbReference type="GeneID" id="115881391"/>
<gene>
    <name evidence="10" type="primary">LOC115881391</name>
</gene>
<feature type="region of interest" description="Disordered" evidence="7">
    <location>
        <begin position="1"/>
        <end position="48"/>
    </location>
</feature>
<feature type="DNA-binding region" description="Homeobox" evidence="5">
    <location>
        <begin position="133"/>
        <end position="192"/>
    </location>
</feature>
<proteinExistence type="predicted"/>
<keyword evidence="3 5" id="KW-0371">Homeobox</keyword>
<comment type="subcellular location">
    <subcellularLocation>
        <location evidence="1 5 6">Nucleus</location>
    </subcellularLocation>
</comment>
<dbReference type="PRINTS" id="PR00024">
    <property type="entry name" value="HOMEOBOX"/>
</dbReference>
<dbReference type="Proteomes" id="UP000504635">
    <property type="component" value="Unplaced"/>
</dbReference>
<evidence type="ECO:0000256" key="2">
    <source>
        <dbReference type="ARBA" id="ARBA00023125"/>
    </source>
</evidence>
<keyword evidence="4 5" id="KW-0539">Nucleus</keyword>
<dbReference type="SMART" id="SM00389">
    <property type="entry name" value="HOX"/>
    <property type="match status" value="1"/>
</dbReference>
<feature type="domain" description="Homeobox" evidence="8">
    <location>
        <begin position="131"/>
        <end position="191"/>
    </location>
</feature>
<dbReference type="GO" id="GO:0005634">
    <property type="term" value="C:nucleus"/>
    <property type="evidence" value="ECO:0007669"/>
    <property type="project" value="UniProtKB-SubCell"/>
</dbReference>
<evidence type="ECO:0000256" key="1">
    <source>
        <dbReference type="ARBA" id="ARBA00004123"/>
    </source>
</evidence>
<reference evidence="10" key="1">
    <citation type="submission" date="2025-08" db="UniProtKB">
        <authorList>
            <consortium name="RefSeq"/>
        </authorList>
    </citation>
    <scope>IDENTIFICATION</scope>
    <source>
        <tissue evidence="10">Gonads</tissue>
    </source>
</reference>
<name>A0A6J2XVS8_SITOR</name>
<evidence type="ECO:0000256" key="3">
    <source>
        <dbReference type="ARBA" id="ARBA00023155"/>
    </source>
</evidence>
<dbReference type="PROSITE" id="PS00027">
    <property type="entry name" value="HOMEOBOX_1"/>
    <property type="match status" value="1"/>
</dbReference>
<evidence type="ECO:0000259" key="8">
    <source>
        <dbReference type="PROSITE" id="PS50071"/>
    </source>
</evidence>
<dbReference type="InterPro" id="IPR050848">
    <property type="entry name" value="Homeobox_TF"/>
</dbReference>
<accession>A0A6J2XVS8</accession>
<sequence>MSFRIDDILKNKPNSNHKSSEDQKEEMKDLLSGSDKASFSPSASDRSYSDHQSYFEYWNHSYRLASMAATASSLEGVRQNLLPKDQCCSNSMYLQEYRNYYTPTFIYPEKMYSQTNYNHMLPFGLTLCSHLSKRRNQVRFSPSQTKALESKFSWQKYLSPEDRKVLAHSLKLSDRQVKTWFQNRRAKWRRNVSCSSSSSDTNRDITSSAT</sequence>
<evidence type="ECO:0000256" key="7">
    <source>
        <dbReference type="SAM" id="MobiDB-lite"/>
    </source>
</evidence>
<dbReference type="PROSITE" id="PS50071">
    <property type="entry name" value="HOMEOBOX_2"/>
    <property type="match status" value="1"/>
</dbReference>
<feature type="compositionally biased region" description="Basic and acidic residues" evidence="7">
    <location>
        <begin position="18"/>
        <end position="29"/>
    </location>
</feature>
<dbReference type="InterPro" id="IPR001356">
    <property type="entry name" value="HD"/>
</dbReference>
<dbReference type="PANTHER" id="PTHR24333:SF8">
    <property type="entry name" value="HOMEOBOX PROTEIN CEH-62"/>
    <property type="match status" value="1"/>
</dbReference>
<dbReference type="OrthoDB" id="6159439at2759"/>
<evidence type="ECO:0000313" key="9">
    <source>
        <dbReference type="Proteomes" id="UP000504635"/>
    </source>
</evidence>
<evidence type="ECO:0000256" key="6">
    <source>
        <dbReference type="RuleBase" id="RU000682"/>
    </source>
</evidence>
<feature type="compositionally biased region" description="Basic and acidic residues" evidence="7">
    <location>
        <begin position="1"/>
        <end position="10"/>
    </location>
</feature>
<dbReference type="SUPFAM" id="SSF46689">
    <property type="entry name" value="Homeodomain-like"/>
    <property type="match status" value="1"/>
</dbReference>
<dbReference type="CDD" id="cd00086">
    <property type="entry name" value="homeodomain"/>
    <property type="match status" value="1"/>
</dbReference>